<dbReference type="InterPro" id="IPR036388">
    <property type="entry name" value="WH-like_DNA-bd_sf"/>
</dbReference>
<dbReference type="PROSITE" id="PS51063">
    <property type="entry name" value="HTH_CRP_2"/>
    <property type="match status" value="1"/>
</dbReference>
<proteinExistence type="predicted"/>
<sequence length="186" mass="21349">MLPLIAPANPLDRSLMQTFNRRDILPLETNLLWQIRAGAVRLLTLSEDGTPITLGFWGDGDLTGQPLICIQPGEIECLTKVQAVPLNPEQCWNFQSVMRSHLHQMQELIRLRQGQVRQRLHMLLDWLAFKFGHPINQGRLIQLRLTHQDMADAIGTTRVTVTRLMQELERNREIGYSKKNCVILHG</sequence>
<keyword evidence="3" id="KW-0804">Transcription</keyword>
<reference evidence="6" key="1">
    <citation type="submission" date="2018-04" db="EMBL/GenBank/DDBJ databases">
        <authorList>
            <person name="Cornet L."/>
        </authorList>
    </citation>
    <scope>NUCLEOTIDE SEQUENCE [LARGE SCALE GENOMIC DNA]</scope>
</reference>
<dbReference type="SMART" id="SM00419">
    <property type="entry name" value="HTH_CRP"/>
    <property type="match status" value="1"/>
</dbReference>
<comment type="caution">
    <text evidence="5">The sequence shown here is derived from an EMBL/GenBank/DDBJ whole genome shotgun (WGS) entry which is preliminary data.</text>
</comment>
<dbReference type="InterPro" id="IPR018490">
    <property type="entry name" value="cNMP-bd_dom_sf"/>
</dbReference>
<protein>
    <recommendedName>
        <fullName evidence="4">HTH crp-type domain-containing protein</fullName>
    </recommendedName>
</protein>
<dbReference type="SUPFAM" id="SSF51206">
    <property type="entry name" value="cAMP-binding domain-like"/>
    <property type="match status" value="1"/>
</dbReference>
<dbReference type="Pfam" id="PF13545">
    <property type="entry name" value="HTH_Crp_2"/>
    <property type="match status" value="1"/>
</dbReference>
<evidence type="ECO:0000313" key="6">
    <source>
        <dbReference type="Proteomes" id="UP000249081"/>
    </source>
</evidence>
<dbReference type="InterPro" id="IPR012318">
    <property type="entry name" value="HTH_CRP"/>
</dbReference>
<dbReference type="Gene3D" id="1.10.10.10">
    <property type="entry name" value="Winged helix-like DNA-binding domain superfamily/Winged helix DNA-binding domain"/>
    <property type="match status" value="1"/>
</dbReference>
<name>A0A2W4VUH1_9CYAN</name>
<dbReference type="Proteomes" id="UP000249081">
    <property type="component" value="Unassembled WGS sequence"/>
</dbReference>
<dbReference type="EMBL" id="QBMN01000163">
    <property type="protein sequence ID" value="PZO35600.1"/>
    <property type="molecule type" value="Genomic_DNA"/>
</dbReference>
<reference evidence="5 6" key="2">
    <citation type="submission" date="2018-06" db="EMBL/GenBank/DDBJ databases">
        <title>Metagenomic assembly of (sub)arctic Cyanobacteria and their associated microbiome from non-axenic cultures.</title>
        <authorList>
            <person name="Baurain D."/>
        </authorList>
    </citation>
    <scope>NUCLEOTIDE SEQUENCE [LARGE SCALE GENOMIC DNA]</scope>
    <source>
        <strain evidence="5">ULC041bin1</strain>
    </source>
</reference>
<dbReference type="GO" id="GO:0003677">
    <property type="term" value="F:DNA binding"/>
    <property type="evidence" value="ECO:0007669"/>
    <property type="project" value="UniProtKB-KW"/>
</dbReference>
<dbReference type="InterPro" id="IPR018335">
    <property type="entry name" value="Tscrpt_reg_HTH_Crp-type_CS"/>
</dbReference>
<accession>A0A2W4VUH1</accession>
<dbReference type="CDD" id="cd00092">
    <property type="entry name" value="HTH_CRP"/>
    <property type="match status" value="1"/>
</dbReference>
<keyword evidence="1" id="KW-0805">Transcription regulation</keyword>
<dbReference type="SUPFAM" id="SSF46785">
    <property type="entry name" value="Winged helix' DNA-binding domain"/>
    <property type="match status" value="1"/>
</dbReference>
<dbReference type="AlphaFoldDB" id="A0A2W4VUH1"/>
<evidence type="ECO:0000313" key="5">
    <source>
        <dbReference type="EMBL" id="PZO35600.1"/>
    </source>
</evidence>
<organism evidence="5 6">
    <name type="scientific">Shackletoniella antarctica</name>
    <dbReference type="NCBI Taxonomy" id="268115"/>
    <lineage>
        <taxon>Bacteria</taxon>
        <taxon>Bacillati</taxon>
        <taxon>Cyanobacteriota</taxon>
        <taxon>Cyanophyceae</taxon>
        <taxon>Oculatellales</taxon>
        <taxon>Oculatellaceae</taxon>
        <taxon>Shackletoniella</taxon>
    </lineage>
</organism>
<evidence type="ECO:0000256" key="2">
    <source>
        <dbReference type="ARBA" id="ARBA00023125"/>
    </source>
</evidence>
<evidence type="ECO:0000256" key="3">
    <source>
        <dbReference type="ARBA" id="ARBA00023163"/>
    </source>
</evidence>
<evidence type="ECO:0000256" key="1">
    <source>
        <dbReference type="ARBA" id="ARBA00023015"/>
    </source>
</evidence>
<dbReference type="PROSITE" id="PS00042">
    <property type="entry name" value="HTH_CRP_1"/>
    <property type="match status" value="1"/>
</dbReference>
<dbReference type="InterPro" id="IPR036390">
    <property type="entry name" value="WH_DNA-bd_sf"/>
</dbReference>
<evidence type="ECO:0000259" key="4">
    <source>
        <dbReference type="PROSITE" id="PS51063"/>
    </source>
</evidence>
<feature type="domain" description="HTH crp-type" evidence="4">
    <location>
        <begin position="114"/>
        <end position="186"/>
    </location>
</feature>
<dbReference type="GO" id="GO:0003700">
    <property type="term" value="F:DNA-binding transcription factor activity"/>
    <property type="evidence" value="ECO:0007669"/>
    <property type="project" value="InterPro"/>
</dbReference>
<gene>
    <name evidence="5" type="ORF">DCF17_18450</name>
</gene>
<dbReference type="PRINTS" id="PR00034">
    <property type="entry name" value="HTHCRP"/>
</dbReference>
<keyword evidence="2" id="KW-0238">DNA-binding</keyword>